<feature type="compositionally biased region" description="Basic and acidic residues" evidence="1">
    <location>
        <begin position="351"/>
        <end position="365"/>
    </location>
</feature>
<organism evidence="3 4">
    <name type="scientific">Euplotes crassus</name>
    <dbReference type="NCBI Taxonomy" id="5936"/>
    <lineage>
        <taxon>Eukaryota</taxon>
        <taxon>Sar</taxon>
        <taxon>Alveolata</taxon>
        <taxon>Ciliophora</taxon>
        <taxon>Intramacronucleata</taxon>
        <taxon>Spirotrichea</taxon>
        <taxon>Hypotrichia</taxon>
        <taxon>Euplotida</taxon>
        <taxon>Euplotidae</taxon>
        <taxon>Moneuplotes</taxon>
    </lineage>
</organism>
<evidence type="ECO:0000313" key="4">
    <source>
        <dbReference type="Proteomes" id="UP001295684"/>
    </source>
</evidence>
<evidence type="ECO:0000259" key="2">
    <source>
        <dbReference type="SMART" id="SM01349"/>
    </source>
</evidence>
<name>A0AAD1Y128_EUPCR</name>
<reference evidence="3" key="1">
    <citation type="submission" date="2023-07" db="EMBL/GenBank/DDBJ databases">
        <authorList>
            <consortium name="AG Swart"/>
            <person name="Singh M."/>
            <person name="Singh A."/>
            <person name="Seah K."/>
            <person name="Emmerich C."/>
        </authorList>
    </citation>
    <scope>NUCLEOTIDE SEQUENCE</scope>
    <source>
        <strain evidence="3">DP1</strain>
    </source>
</reference>
<evidence type="ECO:0000256" key="1">
    <source>
        <dbReference type="SAM" id="MobiDB-lite"/>
    </source>
</evidence>
<feature type="domain" description="TOG" evidence="2">
    <location>
        <begin position="472"/>
        <end position="707"/>
    </location>
</feature>
<dbReference type="AlphaFoldDB" id="A0AAD1Y128"/>
<gene>
    <name evidence="3" type="ORF">ECRASSUSDP1_LOCUS23239</name>
</gene>
<feature type="region of interest" description="Disordered" evidence="1">
    <location>
        <begin position="776"/>
        <end position="804"/>
    </location>
</feature>
<dbReference type="SUPFAM" id="SSF48371">
    <property type="entry name" value="ARM repeat"/>
    <property type="match status" value="1"/>
</dbReference>
<dbReference type="Gene3D" id="1.25.10.10">
    <property type="entry name" value="Leucine-rich Repeat Variant"/>
    <property type="match status" value="3"/>
</dbReference>
<evidence type="ECO:0000313" key="3">
    <source>
        <dbReference type="EMBL" id="CAI2381775.1"/>
    </source>
</evidence>
<accession>A0AAD1Y128</accession>
<dbReference type="Pfam" id="PF12348">
    <property type="entry name" value="CLASP_N"/>
    <property type="match status" value="1"/>
</dbReference>
<dbReference type="GO" id="GO:0000226">
    <property type="term" value="P:microtubule cytoskeleton organization"/>
    <property type="evidence" value="ECO:0007669"/>
    <property type="project" value="UniProtKB-ARBA"/>
</dbReference>
<protein>
    <recommendedName>
        <fullName evidence="2">TOG domain-containing protein</fullName>
    </recommendedName>
</protein>
<dbReference type="GO" id="GO:0008017">
    <property type="term" value="F:microtubule binding"/>
    <property type="evidence" value="ECO:0007669"/>
    <property type="project" value="TreeGrafter"/>
</dbReference>
<dbReference type="InterPro" id="IPR034085">
    <property type="entry name" value="TOG"/>
</dbReference>
<feature type="region of interest" description="Disordered" evidence="1">
    <location>
        <begin position="705"/>
        <end position="730"/>
    </location>
</feature>
<sequence>MEEYEPVDTDKIKISKIKTEKDLEKEVIQISKILKDTTTVDWKERVKSMENLQGIVLSEGCVGMEAFHRLIEKLARPLIAQLMDLRSAVTKEASRTVRIMAQSLENDFNNVASKLMDSNGLFKLVSCATKIIADHGNLCCLSLINYCHDPRIIENVFASLNNKSNSLRSKCSMYIHIILQSWPEYVLEKFLGTQDSSSLKVKNKYGDSHKRRGAHSKNRLAKDSKFGGSSAPQTFEEYFRHCLEDASPDCRHYARQSLLTFYEIWPEETEAVVQEHKVVLMKHKEMISKLGPLLGGTGSSAGIGHVGRQKDRKTYKAPAKRNHLSPSSGIGRREQAITKSQNRIQSQNKFLSEERDKPSIPKPTDHAASVSTGFRNYRKNHSIRERDSKTYVNRFSAKKRSVSKDVIGQYKSSNLSSAYNNGVYEAKKEVDNDPDLHELDEKCQDISEIEIDPEDNKEASLYPKPYQGYGPSSKSSREEIKELIHKADGSSWIDRINAFEQLGNYLGNKAQFLPDVTMFCDIVNLHFKHLDDSHFKIILAVHKNFGKLIQNFGETMEPYLSEVIPPLLINLSDKKAKVNSSGNILLNLLIQRYGGDKLLDYFCDILDSKQASVVIGVALEVLSTQLIKATDSYFKDKLNIKKLVKRIGKMFYEFSSDRTITMPALGSLLALRDIEMSRTIKAIINLPSQQFEIVKDMSDSYAPDLSSDLNTTASDQTQMYSNPSTNYPKRDLKMNKFKSEDIEKAPLAGKALSYQHEMPKTTPYFHDYDKIQSNKEPAVRMSSLKESSSQGLDHKESDENDYEEELDNDQCIDCVSYYKRISTGIHSKQNMQKVTPKSKPYYVHILIDHYSDEETIYQIIDDLLDASDSSHNAAELLLIISNLIEKEEPPVLQALIKTEKYIISKCNEDELIHILKDITDPLVTTFNHPHANVRKSVVFCLVELYFAVGDAFESCLEELNPSQQKLVCIYIKRRNEEEQ</sequence>
<dbReference type="PANTHER" id="PTHR21567">
    <property type="entry name" value="CLASP"/>
    <property type="match status" value="1"/>
</dbReference>
<dbReference type="PANTHER" id="PTHR21567:SF9">
    <property type="entry name" value="CLIP-ASSOCIATING PROTEIN"/>
    <property type="match status" value="1"/>
</dbReference>
<dbReference type="InterPro" id="IPR016024">
    <property type="entry name" value="ARM-type_fold"/>
</dbReference>
<feature type="region of interest" description="Disordered" evidence="1">
    <location>
        <begin position="301"/>
        <end position="369"/>
    </location>
</feature>
<dbReference type="GO" id="GO:0005881">
    <property type="term" value="C:cytoplasmic microtubule"/>
    <property type="evidence" value="ECO:0007669"/>
    <property type="project" value="TreeGrafter"/>
</dbReference>
<dbReference type="Proteomes" id="UP001295684">
    <property type="component" value="Unassembled WGS sequence"/>
</dbReference>
<feature type="compositionally biased region" description="Polar residues" evidence="1">
    <location>
        <begin position="337"/>
        <end position="350"/>
    </location>
</feature>
<dbReference type="GO" id="GO:0000278">
    <property type="term" value="P:mitotic cell cycle"/>
    <property type="evidence" value="ECO:0007669"/>
    <property type="project" value="UniProtKB-ARBA"/>
</dbReference>
<dbReference type="SMART" id="SM01349">
    <property type="entry name" value="TOG"/>
    <property type="match status" value="1"/>
</dbReference>
<dbReference type="InterPro" id="IPR024395">
    <property type="entry name" value="CLASP_N_dom"/>
</dbReference>
<keyword evidence="4" id="KW-1185">Reference proteome</keyword>
<feature type="compositionally biased region" description="Polar residues" evidence="1">
    <location>
        <begin position="707"/>
        <end position="727"/>
    </location>
</feature>
<dbReference type="GO" id="GO:0005819">
    <property type="term" value="C:spindle"/>
    <property type="evidence" value="ECO:0007669"/>
    <property type="project" value="UniProtKB-ARBA"/>
</dbReference>
<comment type="caution">
    <text evidence="3">The sequence shown here is derived from an EMBL/GenBank/DDBJ whole genome shotgun (WGS) entry which is preliminary data.</text>
</comment>
<feature type="compositionally biased region" description="Basic residues" evidence="1">
    <location>
        <begin position="209"/>
        <end position="219"/>
    </location>
</feature>
<proteinExistence type="predicted"/>
<dbReference type="InterPro" id="IPR011989">
    <property type="entry name" value="ARM-like"/>
</dbReference>
<dbReference type="EMBL" id="CAMPGE010023897">
    <property type="protein sequence ID" value="CAI2381775.1"/>
    <property type="molecule type" value="Genomic_DNA"/>
</dbReference>
<feature type="region of interest" description="Disordered" evidence="1">
    <location>
        <begin position="202"/>
        <end position="229"/>
    </location>
</feature>